<dbReference type="PANTHER" id="PTHR21567">
    <property type="entry name" value="CLASP"/>
    <property type="match status" value="1"/>
</dbReference>
<dbReference type="GO" id="GO:0005815">
    <property type="term" value="C:microtubule organizing center"/>
    <property type="evidence" value="ECO:0007669"/>
    <property type="project" value="TreeGrafter"/>
</dbReference>
<dbReference type="GO" id="GO:0045180">
    <property type="term" value="C:basal cortex"/>
    <property type="evidence" value="ECO:0007669"/>
    <property type="project" value="TreeGrafter"/>
</dbReference>
<dbReference type="Gene3D" id="1.25.10.10">
    <property type="entry name" value="Leucine-rich Repeat Variant"/>
    <property type="match status" value="1"/>
</dbReference>
<dbReference type="PANTHER" id="PTHR21567:SF88">
    <property type="entry name" value="TOG DOMAIN-CONTAINING PROTEIN"/>
    <property type="match status" value="1"/>
</dbReference>
<dbReference type="GO" id="GO:0040001">
    <property type="term" value="P:establishment of mitotic spindle localization"/>
    <property type="evidence" value="ECO:0007669"/>
    <property type="project" value="TreeGrafter"/>
</dbReference>
<gene>
    <name evidence="3" type="ORF">ILUMI_11620</name>
</gene>
<dbReference type="GO" id="GO:0005881">
    <property type="term" value="C:cytoplasmic microtubule"/>
    <property type="evidence" value="ECO:0007669"/>
    <property type="project" value="TreeGrafter"/>
</dbReference>
<dbReference type="Proteomes" id="UP000801492">
    <property type="component" value="Unassembled WGS sequence"/>
</dbReference>
<dbReference type="GO" id="GO:0008017">
    <property type="term" value="F:microtubule binding"/>
    <property type="evidence" value="ECO:0007669"/>
    <property type="project" value="TreeGrafter"/>
</dbReference>
<dbReference type="GO" id="GO:0072686">
    <property type="term" value="C:mitotic spindle"/>
    <property type="evidence" value="ECO:0007669"/>
    <property type="project" value="TreeGrafter"/>
</dbReference>
<feature type="domain" description="TOG" evidence="2">
    <location>
        <begin position="476"/>
        <end position="705"/>
    </location>
</feature>
<evidence type="ECO:0000313" key="3">
    <source>
        <dbReference type="EMBL" id="KAF2894557.1"/>
    </source>
</evidence>
<name>A0A8K0D061_IGNLU</name>
<evidence type="ECO:0000259" key="2">
    <source>
        <dbReference type="SMART" id="SM01349"/>
    </source>
</evidence>
<feature type="region of interest" description="Disordered" evidence="1">
    <location>
        <begin position="366"/>
        <end position="399"/>
    </location>
</feature>
<comment type="caution">
    <text evidence="3">The sequence shown here is derived from an EMBL/GenBank/DDBJ whole genome shotgun (WGS) entry which is preliminary data.</text>
</comment>
<evidence type="ECO:0000313" key="4">
    <source>
        <dbReference type="Proteomes" id="UP000801492"/>
    </source>
</evidence>
<dbReference type="SMART" id="SM01349">
    <property type="entry name" value="TOG"/>
    <property type="match status" value="1"/>
</dbReference>
<reference evidence="3" key="1">
    <citation type="submission" date="2019-08" db="EMBL/GenBank/DDBJ databases">
        <title>The genome of the North American firefly Photinus pyralis.</title>
        <authorList>
            <consortium name="Photinus pyralis genome working group"/>
            <person name="Fallon T.R."/>
            <person name="Sander Lower S.E."/>
            <person name="Weng J.-K."/>
        </authorList>
    </citation>
    <scope>NUCLEOTIDE SEQUENCE</scope>
    <source>
        <strain evidence="3">TRF0915ILg1</strain>
        <tissue evidence="3">Whole body</tissue>
    </source>
</reference>
<dbReference type="InterPro" id="IPR034085">
    <property type="entry name" value="TOG"/>
</dbReference>
<feature type="compositionally biased region" description="Polar residues" evidence="1">
    <location>
        <begin position="467"/>
        <end position="481"/>
    </location>
</feature>
<evidence type="ECO:0000256" key="1">
    <source>
        <dbReference type="SAM" id="MobiDB-lite"/>
    </source>
</evidence>
<dbReference type="GO" id="GO:0090307">
    <property type="term" value="P:mitotic spindle assembly"/>
    <property type="evidence" value="ECO:0007669"/>
    <property type="project" value="TreeGrafter"/>
</dbReference>
<keyword evidence="4" id="KW-1185">Reference proteome</keyword>
<sequence>MENTSNDKLDFQEVIRRNGKLLRQHRPSLGNRTYPSHPEINKIKYQERLFHSSKPNLSHLTDGMTKLKQNQQENFKVTTNPDIIDSCTQTSKTILQLASLETGNLSPDSLMQSPRDFERPNMNKQLNTSQINSAFQACAANSQYTLEGSVSEQQTSSLTYIRKNSLNEYLNNYKPVEDAPAGDNKIELYPKKSLTETFLKKKKHTNIKPTCHCRSRFLQQTSPLRNLPTEITTFPTKKANDYFKSHSYVEPQKCDYDQEEDEFPEKLPLPISRFTVKNVRERSSVGKTQSMQCYWSTPKPTETSSKFEHVYESFDDEGDDEGIDDSDNQVHYKTCKNSRRKFSGSFMSPTFSSEQKSQHYKVQDLKNLISPTRRGKSLSPHRHSRPSSKSIKKSNREKIPYIDESQINLELRKPEIRKEMQPRSSIIQSNPFPLMSPLATRPKFDEDLLKIDLQSLNIKSSEETLGESVQPSGSTSISSGDNIISTTMSRIRNPDWNISLRGLAEMTELCRIMDADFLFPHMTAVNQKLLELLRSPRSHVCRTACQAAGHFFESMKDTRKPEFDDIVEMLLCKTADANKFIRKDANLSLDCMVTHIPIFHSIRSLCLKGPTHKNALVRTATIRLIICAVVIAGPDVVLNGSGLDITRKRIIQHMAKFIDDKDQDTRKYAERLFKVLCKESTFESNLRKYLEKDEIIRMKSALKSRHEKK</sequence>
<organism evidence="3 4">
    <name type="scientific">Ignelater luminosus</name>
    <name type="common">Cucubano</name>
    <name type="synonym">Pyrophorus luminosus</name>
    <dbReference type="NCBI Taxonomy" id="2038154"/>
    <lineage>
        <taxon>Eukaryota</taxon>
        <taxon>Metazoa</taxon>
        <taxon>Ecdysozoa</taxon>
        <taxon>Arthropoda</taxon>
        <taxon>Hexapoda</taxon>
        <taxon>Insecta</taxon>
        <taxon>Pterygota</taxon>
        <taxon>Neoptera</taxon>
        <taxon>Endopterygota</taxon>
        <taxon>Coleoptera</taxon>
        <taxon>Polyphaga</taxon>
        <taxon>Elateriformia</taxon>
        <taxon>Elateroidea</taxon>
        <taxon>Elateridae</taxon>
        <taxon>Agrypninae</taxon>
        <taxon>Pyrophorini</taxon>
        <taxon>Ignelater</taxon>
    </lineage>
</organism>
<dbReference type="InterPro" id="IPR016024">
    <property type="entry name" value="ARM-type_fold"/>
</dbReference>
<feature type="compositionally biased region" description="Basic residues" evidence="1">
    <location>
        <begin position="373"/>
        <end position="393"/>
    </location>
</feature>
<protein>
    <recommendedName>
        <fullName evidence="2">TOG domain-containing protein</fullName>
    </recommendedName>
</protein>
<dbReference type="GO" id="GO:0005876">
    <property type="term" value="C:spindle microtubule"/>
    <property type="evidence" value="ECO:0007669"/>
    <property type="project" value="TreeGrafter"/>
</dbReference>
<proteinExistence type="predicted"/>
<dbReference type="InterPro" id="IPR011989">
    <property type="entry name" value="ARM-like"/>
</dbReference>
<dbReference type="AlphaFoldDB" id="A0A8K0D061"/>
<dbReference type="SUPFAM" id="SSF48371">
    <property type="entry name" value="ARM repeat"/>
    <property type="match status" value="1"/>
</dbReference>
<dbReference type="OrthoDB" id="63891at2759"/>
<dbReference type="EMBL" id="VTPC01006900">
    <property type="protein sequence ID" value="KAF2894557.1"/>
    <property type="molecule type" value="Genomic_DNA"/>
</dbReference>
<accession>A0A8K0D061</accession>
<dbReference type="GO" id="GO:0000776">
    <property type="term" value="C:kinetochore"/>
    <property type="evidence" value="ECO:0007669"/>
    <property type="project" value="TreeGrafter"/>
</dbReference>
<feature type="region of interest" description="Disordered" evidence="1">
    <location>
        <begin position="462"/>
        <end position="481"/>
    </location>
</feature>